<dbReference type="Pfam" id="PF26544">
    <property type="entry name" value="Mdm12"/>
    <property type="match status" value="1"/>
</dbReference>
<keyword evidence="7" id="KW-0496">Mitochondrion</keyword>
<evidence type="ECO:0000313" key="11">
    <source>
        <dbReference type="EMBL" id="KAJ1955275.1"/>
    </source>
</evidence>
<evidence type="ECO:0000256" key="4">
    <source>
        <dbReference type="ARBA" id="ARBA00022824"/>
    </source>
</evidence>
<comment type="subcellular location">
    <subcellularLocation>
        <location evidence="1">Membrane</location>
    </subcellularLocation>
</comment>
<dbReference type="GO" id="GO:0032865">
    <property type="term" value="C:ERMES complex"/>
    <property type="evidence" value="ECO:0007669"/>
    <property type="project" value="InterPro"/>
</dbReference>
<accession>A0A9W8DZH9</accession>
<feature type="compositionally biased region" description="Polar residues" evidence="9">
    <location>
        <begin position="19"/>
        <end position="30"/>
    </location>
</feature>
<evidence type="ECO:0000256" key="3">
    <source>
        <dbReference type="ARBA" id="ARBA00022787"/>
    </source>
</evidence>
<feature type="region of interest" description="Disordered" evidence="9">
    <location>
        <begin position="1"/>
        <end position="174"/>
    </location>
</feature>
<evidence type="ECO:0000313" key="12">
    <source>
        <dbReference type="Proteomes" id="UP001150925"/>
    </source>
</evidence>
<dbReference type="GO" id="GO:0008289">
    <property type="term" value="F:lipid binding"/>
    <property type="evidence" value="ECO:0007669"/>
    <property type="project" value="UniProtKB-KW"/>
</dbReference>
<keyword evidence="2" id="KW-0813">Transport</keyword>
<sequence>MVSSEVNLGDASRFDAERNSQNLQGGTHNNPVPGPVSAELLTSGGFGSRGWAGPATKNGSGRPSATPHSLSEQSISRPGSQSTSTSRVYLDKVDPAVDSTGSLHSEIPTHHSSRGKAASVRSSVSSSSRETGPHSGTFKPSNYPEYHGVHPGLVPSTSSTHGEIKHNTPPHEAYQHLPPPSNLPSLEALHLPHAFSNSSVERQDMDTQVILNVSYKGNMSVTIKTSLRINYPSPAFIELPVVLKMTGFDFSASVIIAFLKNRINFCFMEPEDPSQSLLSGLYIRSEIGDQHKHILKNVEKIEHFVVGQLRKVLDHDLIFPSYHSIELDDSPL</sequence>
<evidence type="ECO:0000256" key="6">
    <source>
        <dbReference type="ARBA" id="ARBA00023121"/>
    </source>
</evidence>
<dbReference type="PANTHER" id="PTHR28204:SF1">
    <property type="entry name" value="MITOCHONDRIAL DISTRIBUTION AND MORPHOLOGY PROTEIN 12"/>
    <property type="match status" value="1"/>
</dbReference>
<keyword evidence="5" id="KW-0445">Lipid transport</keyword>
<feature type="domain" description="SMP-LTD" evidence="10">
    <location>
        <begin position="1"/>
        <end position="328"/>
    </location>
</feature>
<dbReference type="EMBL" id="JANBPY010002373">
    <property type="protein sequence ID" value="KAJ1955275.1"/>
    <property type="molecule type" value="Genomic_DNA"/>
</dbReference>
<dbReference type="GO" id="GO:1990456">
    <property type="term" value="P:mitochondrion-endoplasmic reticulum membrane tethering"/>
    <property type="evidence" value="ECO:0007669"/>
    <property type="project" value="TreeGrafter"/>
</dbReference>
<dbReference type="CDD" id="cd21672">
    <property type="entry name" value="SMP_Mdm12"/>
    <property type="match status" value="1"/>
</dbReference>
<dbReference type="Proteomes" id="UP001150925">
    <property type="component" value="Unassembled WGS sequence"/>
</dbReference>
<proteinExistence type="predicted"/>
<evidence type="ECO:0000256" key="7">
    <source>
        <dbReference type="ARBA" id="ARBA00023128"/>
    </source>
</evidence>
<dbReference type="InterPro" id="IPR027532">
    <property type="entry name" value="Mdm12"/>
</dbReference>
<keyword evidence="12" id="KW-1185">Reference proteome</keyword>
<evidence type="ECO:0000259" key="10">
    <source>
        <dbReference type="PROSITE" id="PS51847"/>
    </source>
</evidence>
<keyword evidence="4" id="KW-0256">Endoplasmic reticulum</keyword>
<keyword evidence="6" id="KW-0446">Lipid-binding</keyword>
<dbReference type="GO" id="GO:0007005">
    <property type="term" value="P:mitochondrion organization"/>
    <property type="evidence" value="ECO:0007669"/>
    <property type="project" value="InterPro"/>
</dbReference>
<evidence type="ECO:0000256" key="9">
    <source>
        <dbReference type="SAM" id="MobiDB-lite"/>
    </source>
</evidence>
<dbReference type="GO" id="GO:0015914">
    <property type="term" value="P:phospholipid transport"/>
    <property type="evidence" value="ECO:0007669"/>
    <property type="project" value="TreeGrafter"/>
</dbReference>
<gene>
    <name evidence="11" type="primary">MDM12_3</name>
    <name evidence="11" type="ORF">IWQ62_005567</name>
</gene>
<comment type="caution">
    <text evidence="11">The sequence shown here is derived from an EMBL/GenBank/DDBJ whole genome shotgun (WGS) entry which is preliminary data.</text>
</comment>
<keyword evidence="3" id="KW-1000">Mitochondrion outer membrane</keyword>
<evidence type="ECO:0000256" key="1">
    <source>
        <dbReference type="ARBA" id="ARBA00004370"/>
    </source>
</evidence>
<dbReference type="InterPro" id="IPR031468">
    <property type="entry name" value="SMP_LBD"/>
</dbReference>
<feature type="compositionally biased region" description="Polar residues" evidence="9">
    <location>
        <begin position="57"/>
        <end position="87"/>
    </location>
</feature>
<evidence type="ECO:0000256" key="5">
    <source>
        <dbReference type="ARBA" id="ARBA00023055"/>
    </source>
</evidence>
<keyword evidence="8" id="KW-0472">Membrane</keyword>
<protein>
    <submittedName>
        <fullName evidence="11">Mitochondrial distribution and morphology protein 12</fullName>
    </submittedName>
</protein>
<feature type="compositionally biased region" description="Low complexity" evidence="9">
    <location>
        <begin position="115"/>
        <end position="129"/>
    </location>
</feature>
<dbReference type="PANTHER" id="PTHR28204">
    <property type="entry name" value="MITOCHONDRIAL DISTRIBUTION AND MORPHOLOGY PROTEIN 12"/>
    <property type="match status" value="1"/>
</dbReference>
<evidence type="ECO:0000256" key="8">
    <source>
        <dbReference type="ARBA" id="ARBA00023136"/>
    </source>
</evidence>
<reference evidence="11" key="1">
    <citation type="submission" date="2022-07" db="EMBL/GenBank/DDBJ databases">
        <title>Phylogenomic reconstructions and comparative analyses of Kickxellomycotina fungi.</title>
        <authorList>
            <person name="Reynolds N.K."/>
            <person name="Stajich J.E."/>
            <person name="Barry K."/>
            <person name="Grigoriev I.V."/>
            <person name="Crous P."/>
            <person name="Smith M.E."/>
        </authorList>
    </citation>
    <scope>NUCLEOTIDE SEQUENCE</scope>
    <source>
        <strain evidence="11">RSA 1196</strain>
    </source>
</reference>
<dbReference type="AlphaFoldDB" id="A0A9W8DZH9"/>
<dbReference type="PROSITE" id="PS51847">
    <property type="entry name" value="SMP"/>
    <property type="match status" value="1"/>
</dbReference>
<dbReference type="OrthoDB" id="3356905at2759"/>
<evidence type="ECO:0000256" key="2">
    <source>
        <dbReference type="ARBA" id="ARBA00022448"/>
    </source>
</evidence>
<name>A0A9W8DZH9_9FUNG</name>
<organism evidence="11 12">
    <name type="scientific">Dispira parvispora</name>
    <dbReference type="NCBI Taxonomy" id="1520584"/>
    <lineage>
        <taxon>Eukaryota</taxon>
        <taxon>Fungi</taxon>
        <taxon>Fungi incertae sedis</taxon>
        <taxon>Zoopagomycota</taxon>
        <taxon>Kickxellomycotina</taxon>
        <taxon>Dimargaritomycetes</taxon>
        <taxon>Dimargaritales</taxon>
        <taxon>Dimargaritaceae</taxon>
        <taxon>Dispira</taxon>
    </lineage>
</organism>